<dbReference type="InterPro" id="IPR053853">
    <property type="entry name" value="FitA-like_RHH"/>
</dbReference>
<gene>
    <name evidence="2" type="ORF">AmyhaDRAFT_0008</name>
</gene>
<dbReference type="Pfam" id="PF22513">
    <property type="entry name" value="FitA-like_RHH"/>
    <property type="match status" value="1"/>
</dbReference>
<dbReference type="OrthoDB" id="7107936at2"/>
<evidence type="ECO:0000259" key="1">
    <source>
        <dbReference type="Pfam" id="PF22513"/>
    </source>
</evidence>
<dbReference type="HOGENOM" id="CLU_186564_0_0_11"/>
<dbReference type="InterPro" id="IPR010985">
    <property type="entry name" value="Ribbon_hlx_hlx"/>
</dbReference>
<dbReference type="AlphaFoldDB" id="W9DN39"/>
<proteinExistence type="predicted"/>
<dbReference type="EMBL" id="AZAK01000001">
    <property type="protein sequence ID" value="ETA66255.1"/>
    <property type="molecule type" value="Genomic_DNA"/>
</dbReference>
<feature type="domain" description="Antitoxin FitA-like ribbon-helix-helix" evidence="1">
    <location>
        <begin position="2"/>
        <end position="39"/>
    </location>
</feature>
<dbReference type="RefSeq" id="WP_034266642.1">
    <property type="nucleotide sequence ID" value="NZ_KI632509.1"/>
</dbReference>
<evidence type="ECO:0000313" key="3">
    <source>
        <dbReference type="Proteomes" id="UP000054357"/>
    </source>
</evidence>
<comment type="caution">
    <text evidence="2">The sequence shown here is derived from an EMBL/GenBank/DDBJ whole genome shotgun (WGS) entry which is preliminary data.</text>
</comment>
<dbReference type="Proteomes" id="UP000054357">
    <property type="component" value="Unassembled WGS sequence"/>
</dbReference>
<protein>
    <recommendedName>
        <fullName evidence="1">Antitoxin FitA-like ribbon-helix-helix domain-containing protein</fullName>
    </recommendedName>
</protein>
<name>W9DN39_9PSEU</name>
<organism evidence="2 3">
    <name type="scientific">Haloechinothrix halophila YIM 93223</name>
    <dbReference type="NCBI Taxonomy" id="592678"/>
    <lineage>
        <taxon>Bacteria</taxon>
        <taxon>Bacillati</taxon>
        <taxon>Actinomycetota</taxon>
        <taxon>Actinomycetes</taxon>
        <taxon>Pseudonocardiales</taxon>
        <taxon>Pseudonocardiaceae</taxon>
        <taxon>Haloechinothrix</taxon>
    </lineage>
</organism>
<dbReference type="SUPFAM" id="SSF47598">
    <property type="entry name" value="Ribbon-helix-helix"/>
    <property type="match status" value="1"/>
</dbReference>
<keyword evidence="3" id="KW-1185">Reference proteome</keyword>
<dbReference type="GO" id="GO:0006355">
    <property type="term" value="P:regulation of DNA-templated transcription"/>
    <property type="evidence" value="ECO:0007669"/>
    <property type="project" value="InterPro"/>
</dbReference>
<dbReference type="PATRIC" id="fig|592678.3.peg.8"/>
<sequence>MAVLTVRDVPDDVKDSLARDARERGQSLQAFVLSVLEREASFGRNRELLAEIDRELADDGGANEDAPDAADLIAEARERRTSMLSDDDCDEM</sequence>
<accession>W9DN39</accession>
<evidence type="ECO:0000313" key="2">
    <source>
        <dbReference type="EMBL" id="ETA66255.1"/>
    </source>
</evidence>
<reference evidence="2 3" key="1">
    <citation type="submission" date="2013-08" db="EMBL/GenBank/DDBJ databases">
        <authorList>
            <consortium name="DOE Joint Genome Institute"/>
            <person name="Klenk H.-P."/>
            <person name="Huntemann M."/>
            <person name="Han J."/>
            <person name="Chen A."/>
            <person name="Kyrpides N."/>
            <person name="Mavromatis K."/>
            <person name="Markowitz V."/>
            <person name="Palaniappan K."/>
            <person name="Ivanova N."/>
            <person name="Schaumberg A."/>
            <person name="Pati A."/>
            <person name="Liolios K."/>
            <person name="Nordberg H.P."/>
            <person name="Cantor M.N."/>
            <person name="Hua S.X."/>
            <person name="Woyke T."/>
        </authorList>
    </citation>
    <scope>NUCLEOTIDE SEQUENCE [LARGE SCALE GENOMIC DNA]</scope>
    <source>
        <strain evidence="2 3">YIM 93223</strain>
    </source>
</reference>